<dbReference type="PANTHER" id="PTHR32096">
    <property type="entry name" value="WRKY TRANSCRIPTION FACTOR 30-RELATED-RELATED"/>
    <property type="match status" value="1"/>
</dbReference>
<dbReference type="InterPro" id="IPR044810">
    <property type="entry name" value="WRKY_plant"/>
</dbReference>
<keyword evidence="5" id="KW-0539">Nucleus</keyword>
<dbReference type="InterPro" id="IPR036576">
    <property type="entry name" value="WRKY_dom_sf"/>
</dbReference>
<keyword evidence="2" id="KW-0805">Transcription regulation</keyword>
<keyword evidence="9" id="KW-1185">Reference proteome</keyword>
<dbReference type="InterPro" id="IPR003657">
    <property type="entry name" value="WRKY_dom"/>
</dbReference>
<evidence type="ECO:0000256" key="2">
    <source>
        <dbReference type="ARBA" id="ARBA00023015"/>
    </source>
</evidence>
<comment type="subcellular location">
    <subcellularLocation>
        <location evidence="1">Nucleus</location>
    </subcellularLocation>
</comment>
<keyword evidence="4" id="KW-0804">Transcription</keyword>
<evidence type="ECO:0000313" key="8">
    <source>
        <dbReference type="EMBL" id="KAJ6328763.1"/>
    </source>
</evidence>
<evidence type="ECO:0000256" key="5">
    <source>
        <dbReference type="ARBA" id="ARBA00023242"/>
    </source>
</evidence>
<gene>
    <name evidence="8" type="ORF">OIU77_010449</name>
</gene>
<dbReference type="PROSITE" id="PS50811">
    <property type="entry name" value="WRKY"/>
    <property type="match status" value="1"/>
</dbReference>
<evidence type="ECO:0000256" key="4">
    <source>
        <dbReference type="ARBA" id="ARBA00023163"/>
    </source>
</evidence>
<protein>
    <recommendedName>
        <fullName evidence="7">WRKY domain-containing protein</fullName>
    </recommendedName>
</protein>
<dbReference type="Gene3D" id="2.20.25.80">
    <property type="entry name" value="WRKY domain"/>
    <property type="match status" value="1"/>
</dbReference>
<organism evidence="8 9">
    <name type="scientific">Salix suchowensis</name>
    <dbReference type="NCBI Taxonomy" id="1278906"/>
    <lineage>
        <taxon>Eukaryota</taxon>
        <taxon>Viridiplantae</taxon>
        <taxon>Streptophyta</taxon>
        <taxon>Embryophyta</taxon>
        <taxon>Tracheophyta</taxon>
        <taxon>Spermatophyta</taxon>
        <taxon>Magnoliopsida</taxon>
        <taxon>eudicotyledons</taxon>
        <taxon>Gunneridae</taxon>
        <taxon>Pentapetalae</taxon>
        <taxon>rosids</taxon>
        <taxon>fabids</taxon>
        <taxon>Malpighiales</taxon>
        <taxon>Salicaceae</taxon>
        <taxon>Saliceae</taxon>
        <taxon>Salix</taxon>
    </lineage>
</organism>
<feature type="compositionally biased region" description="Low complexity" evidence="6">
    <location>
        <begin position="191"/>
        <end position="201"/>
    </location>
</feature>
<reference evidence="8" key="2">
    <citation type="journal article" date="2023" name="Int. J. Mol. Sci.">
        <title>De Novo Assembly and Annotation of 11 Diverse Shrub Willow (Salix) Genomes Reveals Novel Gene Organization in Sex-Linked Regions.</title>
        <authorList>
            <person name="Hyden B."/>
            <person name="Feng K."/>
            <person name="Yates T.B."/>
            <person name="Jawdy S."/>
            <person name="Cereghino C."/>
            <person name="Smart L.B."/>
            <person name="Muchero W."/>
        </authorList>
    </citation>
    <scope>NUCLEOTIDE SEQUENCE</scope>
    <source>
        <tissue evidence="8">Shoot tip</tissue>
    </source>
</reference>
<evidence type="ECO:0000256" key="6">
    <source>
        <dbReference type="SAM" id="MobiDB-lite"/>
    </source>
</evidence>
<dbReference type="EMBL" id="JAPFFI010000022">
    <property type="protein sequence ID" value="KAJ6328763.1"/>
    <property type="molecule type" value="Genomic_DNA"/>
</dbReference>
<keyword evidence="3" id="KW-0238">DNA-binding</keyword>
<accession>A0ABQ9A8D8</accession>
<feature type="domain" description="WRKY" evidence="7">
    <location>
        <begin position="123"/>
        <end position="191"/>
    </location>
</feature>
<dbReference type="SMART" id="SM00774">
    <property type="entry name" value="WRKY"/>
    <property type="match status" value="1"/>
</dbReference>
<feature type="region of interest" description="Disordered" evidence="6">
    <location>
        <begin position="187"/>
        <end position="228"/>
    </location>
</feature>
<dbReference type="SUPFAM" id="SSF118290">
    <property type="entry name" value="WRKY DNA-binding domain"/>
    <property type="match status" value="1"/>
</dbReference>
<comment type="caution">
    <text evidence="8">The sequence shown here is derived from an EMBL/GenBank/DDBJ whole genome shotgun (WGS) entry which is preliminary data.</text>
</comment>
<evidence type="ECO:0000256" key="3">
    <source>
        <dbReference type="ARBA" id="ARBA00023125"/>
    </source>
</evidence>
<reference evidence="8" key="1">
    <citation type="submission" date="2022-10" db="EMBL/GenBank/DDBJ databases">
        <authorList>
            <person name="Hyden B.L."/>
            <person name="Feng K."/>
            <person name="Yates T."/>
            <person name="Jawdy S."/>
            <person name="Smart L.B."/>
            <person name="Muchero W."/>
        </authorList>
    </citation>
    <scope>NUCLEOTIDE SEQUENCE</scope>
    <source>
        <tissue evidence="8">Shoot tip</tissue>
    </source>
</reference>
<dbReference type="Proteomes" id="UP001141253">
    <property type="component" value="Chromosome 14"/>
</dbReference>
<proteinExistence type="predicted"/>
<name>A0ABQ9A8D8_9ROSI</name>
<dbReference type="Pfam" id="PF03106">
    <property type="entry name" value="WRKY"/>
    <property type="match status" value="1"/>
</dbReference>
<evidence type="ECO:0000259" key="7">
    <source>
        <dbReference type="PROSITE" id="PS50811"/>
    </source>
</evidence>
<sequence>MEKSMGRENRTLISELTQGKELAKQLSHHLSPSSSLEARQFLLDKILSSYEKSLSLLNWGAWVADQPKPTVGIVDSTHSFAISSPRSEVSDQDCKEECGRDVYKKRKTQSRWTEQVKVCSGTGLEGPLDDGFSWRKYGQKDILGANFPRGYYRCTHRHSQGCLATKQVQRSDEDRSIFEVTYRGRHTCNQASPSPVASPSPKNDFSKQSKYHCKQQQQQQNQDKPKPTEDIFVNFGSDCVQVKNEELGSKDDIFPSFSFPCTSFGNGDEENNIFTESMMENSFLGSFSPTFISPETSESNYFSMSACPLNSFGIGYQNVQTPESELTTEIISAPTSVTNSPIGDWDISIEMVDFDTTFPFDNPDFFA</sequence>
<evidence type="ECO:0000256" key="1">
    <source>
        <dbReference type="ARBA" id="ARBA00004123"/>
    </source>
</evidence>
<evidence type="ECO:0000313" key="9">
    <source>
        <dbReference type="Proteomes" id="UP001141253"/>
    </source>
</evidence>
<dbReference type="PANTHER" id="PTHR32096:SF133">
    <property type="entry name" value="WRKY TRANSCRIPTION FACTOR 41-RELATED"/>
    <property type="match status" value="1"/>
</dbReference>